<protein>
    <submittedName>
        <fullName evidence="1">Uncharacterized protein</fullName>
    </submittedName>
</protein>
<accession>A0A9W3JXY4</accession>
<proteinExistence type="predicted"/>
<name>A0A9W3JXY4_BACTU</name>
<evidence type="ECO:0000313" key="1">
    <source>
        <dbReference type="EMBL" id="AFQ29878.1"/>
    </source>
</evidence>
<dbReference type="Proteomes" id="UP000005257">
    <property type="component" value="Plasmid pBTHD789-1"/>
</dbReference>
<dbReference type="AlphaFoldDB" id="A0A9W3JXY4"/>
<sequence>MQKSLLKALFNINKDKKVGVLVFEDRLKIVDTSIPTFDILNEIDKKGRLRDVVVGGYVKHKIEKPPIFHSEELAPNCKFVSFRVHFIGEQGREKKLTKGELVVYVPNDLVENDFYEFRGTLSLAGFDYTRVVTMMRFKKKEVKLQDKGMKGHNRKDSYKQEYPKKENKMQYVWEVHPVSVSDLDLGSLSSNLYHETMQFIQSPLSYTHKKLNSILETQSSRIDTDKYYYDFSTPIDKDELLKRPTKDSTSFEEENNYIIDKDYGIILEALEYPVLLLNLEAFGLDKTMLNYMIWLVDGALDVYDSIEDLQNNKINQDYVVNEQEGVLNGTRRKVVLVSEPSKGYPYLELKKGDMISWGL</sequence>
<reference evidence="1 2" key="1">
    <citation type="journal article" date="2013" name="Genome Announc.">
        <title>Complete Genome Sequence of Bacillus thuringiensis Serovar Israelensis Strain HD-789.</title>
        <authorList>
            <person name="Doggett N.A."/>
            <person name="Stubben C.J."/>
            <person name="Chertkov O."/>
            <person name="Bruce D.C."/>
            <person name="Detter J.C."/>
            <person name="Johnson S.L."/>
            <person name="Han C.S."/>
        </authorList>
    </citation>
    <scope>NUCLEOTIDE SEQUENCE [LARGE SCALE GENOMIC DNA]</scope>
    <source>
        <strain evidence="1 2">HD-789</strain>
    </source>
</reference>
<dbReference type="EMBL" id="CP003764">
    <property type="protein sequence ID" value="AFQ29878.1"/>
    <property type="molecule type" value="Genomic_DNA"/>
</dbReference>
<keyword evidence="1" id="KW-0614">Plasmid</keyword>
<evidence type="ECO:0000313" key="2">
    <source>
        <dbReference type="Proteomes" id="UP000005257"/>
    </source>
</evidence>
<geneLocation type="plasmid" evidence="1 2">
    <name>pBTHD789-1</name>
</geneLocation>
<organism evidence="1 2">
    <name type="scientific">Bacillus thuringiensis HD-789</name>
    <dbReference type="NCBI Taxonomy" id="1217737"/>
    <lineage>
        <taxon>Bacteria</taxon>
        <taxon>Bacillati</taxon>
        <taxon>Bacillota</taxon>
        <taxon>Bacilli</taxon>
        <taxon>Bacillales</taxon>
        <taxon>Bacillaceae</taxon>
        <taxon>Bacillus</taxon>
        <taxon>Bacillus cereus group</taxon>
    </lineage>
</organism>
<gene>
    <name evidence="1" type="ORF">BTF1_28887</name>
</gene>
<dbReference type="KEGG" id="btn:BTF1_28887"/>